<dbReference type="SUPFAM" id="SSF51735">
    <property type="entry name" value="NAD(P)-binding Rossmann-fold domains"/>
    <property type="match status" value="1"/>
</dbReference>
<comment type="catalytic activity">
    <reaction evidence="4">
        <text>(R)-pantoate + NADP(+) = 2-dehydropantoate + NADPH + H(+)</text>
        <dbReference type="Rhea" id="RHEA:16233"/>
        <dbReference type="ChEBI" id="CHEBI:11561"/>
        <dbReference type="ChEBI" id="CHEBI:15378"/>
        <dbReference type="ChEBI" id="CHEBI:15980"/>
        <dbReference type="ChEBI" id="CHEBI:57783"/>
        <dbReference type="ChEBI" id="CHEBI:58349"/>
        <dbReference type="EC" id="1.1.1.169"/>
    </reaction>
</comment>
<dbReference type="Pfam" id="PF08546">
    <property type="entry name" value="ApbA_C"/>
    <property type="match status" value="1"/>
</dbReference>
<dbReference type="GO" id="GO:0008677">
    <property type="term" value="F:2-dehydropantoate 2-reductase activity"/>
    <property type="evidence" value="ECO:0007669"/>
    <property type="project" value="UniProtKB-EC"/>
</dbReference>
<evidence type="ECO:0000256" key="1">
    <source>
        <dbReference type="ARBA" id="ARBA00007870"/>
    </source>
</evidence>
<feature type="domain" description="Ketopantoate reductase C-terminal" evidence="6">
    <location>
        <begin position="178"/>
        <end position="302"/>
    </location>
</feature>
<dbReference type="Gene3D" id="1.10.1040.10">
    <property type="entry name" value="N-(1-d-carboxylethyl)-l-norvaline Dehydrogenase, domain 2"/>
    <property type="match status" value="1"/>
</dbReference>
<feature type="domain" description="Ketopantoate reductase N-terminal" evidence="5">
    <location>
        <begin position="9"/>
        <end position="151"/>
    </location>
</feature>
<proteinExistence type="inferred from homology"/>
<comment type="function">
    <text evidence="4">Catalyzes the NADPH-dependent reduction of ketopantoate into pantoic acid.</text>
</comment>
<dbReference type="InterPro" id="IPR051402">
    <property type="entry name" value="KPR-Related"/>
</dbReference>
<evidence type="ECO:0000313" key="8">
    <source>
        <dbReference type="Proteomes" id="UP000574276"/>
    </source>
</evidence>
<protein>
    <recommendedName>
        <fullName evidence="4">2-dehydropantoate 2-reductase</fullName>
        <ecNumber evidence="4">1.1.1.169</ecNumber>
    </recommendedName>
    <alternativeName>
        <fullName evidence="4">Ketopantoate reductase</fullName>
    </alternativeName>
</protein>
<accession>A0A839K3Z9</accession>
<dbReference type="Gene3D" id="3.40.50.720">
    <property type="entry name" value="NAD(P)-binding Rossmann-like Domain"/>
    <property type="match status" value="1"/>
</dbReference>
<keyword evidence="3 4" id="KW-0560">Oxidoreductase</keyword>
<dbReference type="EC" id="1.1.1.169" evidence="4"/>
<evidence type="ECO:0000256" key="2">
    <source>
        <dbReference type="ARBA" id="ARBA00022857"/>
    </source>
</evidence>
<dbReference type="Proteomes" id="UP000574276">
    <property type="component" value="Unassembled WGS sequence"/>
</dbReference>
<dbReference type="InterPro" id="IPR013328">
    <property type="entry name" value="6PGD_dom2"/>
</dbReference>
<dbReference type="InterPro" id="IPR008927">
    <property type="entry name" value="6-PGluconate_DH-like_C_sf"/>
</dbReference>
<dbReference type="UniPathway" id="UPA00028">
    <property type="reaction ID" value="UER00004"/>
</dbReference>
<comment type="pathway">
    <text evidence="4">Cofactor biosynthesis; (R)-pantothenate biosynthesis; (R)-pantoate from 3-methyl-2-oxobutanoate: step 2/2.</text>
</comment>
<gene>
    <name evidence="7" type="ORF">H0486_17085</name>
</gene>
<dbReference type="InterPro" id="IPR013752">
    <property type="entry name" value="KPA_reductase"/>
</dbReference>
<dbReference type="GO" id="GO:0005737">
    <property type="term" value="C:cytoplasm"/>
    <property type="evidence" value="ECO:0007669"/>
    <property type="project" value="TreeGrafter"/>
</dbReference>
<keyword evidence="2 4" id="KW-0521">NADP</keyword>
<keyword evidence="4" id="KW-0566">Pantothenate biosynthesis</keyword>
<evidence type="ECO:0000313" key="7">
    <source>
        <dbReference type="EMBL" id="MBB2184594.1"/>
    </source>
</evidence>
<name>A0A839K3Z9_9FIRM</name>
<dbReference type="InterPro" id="IPR013332">
    <property type="entry name" value="KPR_N"/>
</dbReference>
<dbReference type="InterPro" id="IPR036291">
    <property type="entry name" value="NAD(P)-bd_dom_sf"/>
</dbReference>
<keyword evidence="8" id="KW-1185">Reference proteome</keyword>
<sequence>MKREIAKVSIIGMGALGLLYGSHIAKNLGIEAVDFIMEEDRLKKYKDQKFYCNGEEMQFALTRDSEAEPADLLIVAVKYTGLEKALISMKRCIGPDTIILSVLNGISSERIIGMQYGMDKVIYTIAQGMDAMKFDNKLQYTRMGKLHVGIVDNGQQDKLNRVISFFDKINIPYEVEEDILHRLWSKFMLNVGVNQTCMVYNTNYAGTLVSGEPNRTMISAMREVIAVANAEGINLCESDINYYIDIIGTLNPEGTPSMGQDRINRKPSEVELFSGTVIQLAKKHKIYVPVNEFLYRRVKEIEKEYL</sequence>
<dbReference type="InterPro" id="IPR003710">
    <property type="entry name" value="ApbA"/>
</dbReference>
<evidence type="ECO:0000259" key="6">
    <source>
        <dbReference type="Pfam" id="PF08546"/>
    </source>
</evidence>
<reference evidence="7 8" key="1">
    <citation type="submission" date="2020-07" db="EMBL/GenBank/DDBJ databases">
        <title>Characterization and genome sequencing of isolate MD1, a novel member within the family Lachnospiraceae.</title>
        <authorList>
            <person name="Rettenmaier R."/>
            <person name="Di Bello L."/>
            <person name="Zinser C."/>
            <person name="Scheitz K."/>
            <person name="Liebl W."/>
            <person name="Zverlov V."/>
        </authorList>
    </citation>
    <scope>NUCLEOTIDE SEQUENCE [LARGE SCALE GENOMIC DNA]</scope>
    <source>
        <strain evidence="7 8">MD1</strain>
    </source>
</reference>
<dbReference type="Pfam" id="PF02558">
    <property type="entry name" value="ApbA"/>
    <property type="match status" value="1"/>
</dbReference>
<evidence type="ECO:0000256" key="3">
    <source>
        <dbReference type="ARBA" id="ARBA00023002"/>
    </source>
</evidence>
<organism evidence="7 8">
    <name type="scientific">Variimorphobacter saccharofermentans</name>
    <dbReference type="NCBI Taxonomy" id="2755051"/>
    <lineage>
        <taxon>Bacteria</taxon>
        <taxon>Bacillati</taxon>
        <taxon>Bacillota</taxon>
        <taxon>Clostridia</taxon>
        <taxon>Lachnospirales</taxon>
        <taxon>Lachnospiraceae</taxon>
        <taxon>Variimorphobacter</taxon>
    </lineage>
</organism>
<evidence type="ECO:0000256" key="4">
    <source>
        <dbReference type="RuleBase" id="RU362068"/>
    </source>
</evidence>
<dbReference type="NCBIfam" id="TIGR00745">
    <property type="entry name" value="apbA_panE"/>
    <property type="match status" value="1"/>
</dbReference>
<dbReference type="EMBL" id="JACEGA010000001">
    <property type="protein sequence ID" value="MBB2184594.1"/>
    <property type="molecule type" value="Genomic_DNA"/>
</dbReference>
<dbReference type="SUPFAM" id="SSF48179">
    <property type="entry name" value="6-phosphogluconate dehydrogenase C-terminal domain-like"/>
    <property type="match status" value="1"/>
</dbReference>
<evidence type="ECO:0000259" key="5">
    <source>
        <dbReference type="Pfam" id="PF02558"/>
    </source>
</evidence>
<dbReference type="PANTHER" id="PTHR21708:SF26">
    <property type="entry name" value="2-DEHYDROPANTOATE 2-REDUCTASE"/>
    <property type="match status" value="1"/>
</dbReference>
<comment type="similarity">
    <text evidence="1 4">Belongs to the ketopantoate reductase family.</text>
</comment>
<dbReference type="GO" id="GO:0015940">
    <property type="term" value="P:pantothenate biosynthetic process"/>
    <property type="evidence" value="ECO:0007669"/>
    <property type="project" value="UniProtKB-UniPathway"/>
</dbReference>
<comment type="caution">
    <text evidence="7">The sequence shown here is derived from an EMBL/GenBank/DDBJ whole genome shotgun (WGS) entry which is preliminary data.</text>
</comment>
<dbReference type="AlphaFoldDB" id="A0A839K3Z9"/>
<dbReference type="PANTHER" id="PTHR21708">
    <property type="entry name" value="PROBABLE 2-DEHYDROPANTOATE 2-REDUCTASE"/>
    <property type="match status" value="1"/>
</dbReference>